<protein>
    <submittedName>
        <fullName evidence="2">RelA/SpoT domain-containing protein</fullName>
    </submittedName>
</protein>
<dbReference type="CDD" id="cd05399">
    <property type="entry name" value="NT_Rel-Spo_like"/>
    <property type="match status" value="1"/>
</dbReference>
<dbReference type="Proteomes" id="UP000553756">
    <property type="component" value="Unassembled WGS sequence"/>
</dbReference>
<dbReference type="PANTHER" id="PTHR47837">
    <property type="entry name" value="GTP PYROPHOSPHOKINASE YJBM"/>
    <property type="match status" value="1"/>
</dbReference>
<organism evidence="2 3">
    <name type="scientific">Bifidobacterium panos</name>
    <dbReference type="NCBI Taxonomy" id="2675321"/>
    <lineage>
        <taxon>Bacteria</taxon>
        <taxon>Bacillati</taxon>
        <taxon>Actinomycetota</taxon>
        <taxon>Actinomycetes</taxon>
        <taxon>Bifidobacteriales</taxon>
        <taxon>Bifidobacteriaceae</taxon>
        <taxon>Bifidobacterium</taxon>
    </lineage>
</organism>
<evidence type="ECO:0000313" key="3">
    <source>
        <dbReference type="Proteomes" id="UP000553756"/>
    </source>
</evidence>
<dbReference type="EMBL" id="JAAIIJ010000010">
    <property type="protein sequence ID" value="NMN01985.1"/>
    <property type="molecule type" value="Genomic_DNA"/>
</dbReference>
<dbReference type="Gene3D" id="3.30.460.10">
    <property type="entry name" value="Beta Polymerase, domain 2"/>
    <property type="match status" value="1"/>
</dbReference>
<accession>A0ABX1SVX5</accession>
<dbReference type="InterPro" id="IPR052366">
    <property type="entry name" value="GTP_Pyrophosphokinase"/>
</dbReference>
<dbReference type="SMART" id="SM00954">
    <property type="entry name" value="RelA_SpoT"/>
    <property type="match status" value="1"/>
</dbReference>
<dbReference type="PANTHER" id="PTHR47837:SF1">
    <property type="entry name" value="GTP PYROPHOSPHOKINASE YJBM"/>
    <property type="match status" value="1"/>
</dbReference>
<proteinExistence type="predicted"/>
<keyword evidence="3" id="KW-1185">Reference proteome</keyword>
<dbReference type="SUPFAM" id="SSF81301">
    <property type="entry name" value="Nucleotidyltransferase"/>
    <property type="match status" value="1"/>
</dbReference>
<reference evidence="2 3" key="1">
    <citation type="submission" date="2020-02" db="EMBL/GenBank/DDBJ databases">
        <title>Characterization of phylogenetic diversity of novel bifidobacterial species isolated in Czech ZOOs.</title>
        <authorList>
            <person name="Lugli G.A."/>
            <person name="Vera N.B."/>
            <person name="Ventura M."/>
        </authorList>
    </citation>
    <scope>NUCLEOTIDE SEQUENCE [LARGE SCALE GENOMIC DNA]</scope>
    <source>
        <strain evidence="2 3">DSM 109963</strain>
    </source>
</reference>
<evidence type="ECO:0000259" key="1">
    <source>
        <dbReference type="SMART" id="SM00954"/>
    </source>
</evidence>
<evidence type="ECO:0000313" key="2">
    <source>
        <dbReference type="EMBL" id="NMN01985.1"/>
    </source>
</evidence>
<dbReference type="Pfam" id="PF04607">
    <property type="entry name" value="RelA_SpoT"/>
    <property type="match status" value="1"/>
</dbReference>
<name>A0ABX1SVX5_9BIFI</name>
<dbReference type="InterPro" id="IPR007685">
    <property type="entry name" value="RelA_SpoT"/>
</dbReference>
<comment type="caution">
    <text evidence="2">The sequence shown here is derived from an EMBL/GenBank/DDBJ whole genome shotgun (WGS) entry which is preliminary data.</text>
</comment>
<feature type="domain" description="RelA/SpoT" evidence="1">
    <location>
        <begin position="4"/>
        <end position="120"/>
    </location>
</feature>
<sequence length="290" mass="33187">MATYRLKRLASIVAKVQRPEANFKLGELDDIGGCRLILETVEQVHQAADTLKARLILKGSDGEKNYIDTPRESGYRSYHLLTNNETPEGSYHIEIQIRTKLQHYWSTAVEAAGEIYGAEYKSMETNRVNDEQEAERLCFFKIVSSLFALEEHTSPVPGFTDNQHDLRAQLRSLDCAKQLLDDLQQATDSVLPIETKQNSDKELFLLKLSRSNQDLDIESYGQRQLLDAMSQYSVYEHRIEASLMGQESEECPYDNVVLVYARDSKQLEIAYPNYSTNVKQFIGIVRDYLS</sequence>
<gene>
    <name evidence="2" type="ORF">G1C94_0607</name>
</gene>
<dbReference type="InterPro" id="IPR043519">
    <property type="entry name" value="NT_sf"/>
</dbReference>